<sequence length="438" mass="47926">MVTPQEMDRSSAPRARRSLCFCCVDSPRRLSSLPQRAELVFYDSAHARRTPLGALHYCLSCPGWSKATSQRVVYSRWEMVPLHRLPGFLCACGGAAQTWAPMEPPAAAADEPGCLTLQVPCGRQVDTFDADIIVDVSAHQTLCQICRGEGDVVLYRKAAADLSDHSEVFVMPDVVSPFDVFADLTFELSKINLRGAVADALGKRMGAAVWDVHARGERGAPKAWRGEKEVVHYDSQAAERTCLGHACHADCCLQPVYKITSERVLFTDWDWWYPCDEPLSLCCLPCYLVRGVARELCCAIGAGANLELGGAASLSAEAAAARAARDKSRGWPSRAFALPIGRTAHYFDIDLVADVRAHQSCAQLCRNEGDLQLCRLGGADATHDAAAAAVFTVRHVPEVFSLFDQFSYHLSTMDLSHFRQNAMRRDVAAPSLAVVHRS</sequence>
<proteinExistence type="predicted"/>
<comment type="caution">
    <text evidence="1">The sequence shown here is derived from an EMBL/GenBank/DDBJ whole genome shotgun (WGS) entry which is preliminary data.</text>
</comment>
<accession>A0AB34JC74</accession>
<reference evidence="1 2" key="1">
    <citation type="journal article" date="2024" name="Science">
        <title>Giant polyketide synthase enzymes in the biosynthesis of giant marine polyether toxins.</title>
        <authorList>
            <person name="Fallon T.R."/>
            <person name="Shende V.V."/>
            <person name="Wierzbicki I.H."/>
            <person name="Pendleton A.L."/>
            <person name="Watervoot N.F."/>
            <person name="Auber R.P."/>
            <person name="Gonzalez D.J."/>
            <person name="Wisecaver J.H."/>
            <person name="Moore B.S."/>
        </authorList>
    </citation>
    <scope>NUCLEOTIDE SEQUENCE [LARGE SCALE GENOMIC DNA]</scope>
    <source>
        <strain evidence="1 2">12B1</strain>
    </source>
</reference>
<evidence type="ECO:0000313" key="2">
    <source>
        <dbReference type="Proteomes" id="UP001515480"/>
    </source>
</evidence>
<evidence type="ECO:0000313" key="1">
    <source>
        <dbReference type="EMBL" id="KAL1519246.1"/>
    </source>
</evidence>
<evidence type="ECO:0008006" key="3">
    <source>
        <dbReference type="Google" id="ProtNLM"/>
    </source>
</evidence>
<protein>
    <recommendedName>
        <fullName evidence="3">Phospholipid scramblase</fullName>
    </recommendedName>
</protein>
<keyword evidence="2" id="KW-1185">Reference proteome</keyword>
<organism evidence="1 2">
    <name type="scientific">Prymnesium parvum</name>
    <name type="common">Toxic golden alga</name>
    <dbReference type="NCBI Taxonomy" id="97485"/>
    <lineage>
        <taxon>Eukaryota</taxon>
        <taxon>Haptista</taxon>
        <taxon>Haptophyta</taxon>
        <taxon>Prymnesiophyceae</taxon>
        <taxon>Prymnesiales</taxon>
        <taxon>Prymnesiaceae</taxon>
        <taxon>Prymnesium</taxon>
    </lineage>
</organism>
<dbReference type="Proteomes" id="UP001515480">
    <property type="component" value="Unassembled WGS sequence"/>
</dbReference>
<name>A0AB34JC74_PRYPA</name>
<dbReference type="EMBL" id="JBGBPQ010000010">
    <property type="protein sequence ID" value="KAL1519246.1"/>
    <property type="molecule type" value="Genomic_DNA"/>
</dbReference>
<gene>
    <name evidence="1" type="ORF">AB1Y20_003505</name>
</gene>
<dbReference type="AlphaFoldDB" id="A0AB34JC74"/>